<dbReference type="Gene3D" id="6.10.250.2410">
    <property type="match status" value="1"/>
</dbReference>
<name>A0A1F5EJ87_9BACT</name>
<evidence type="ECO:0000313" key="2">
    <source>
        <dbReference type="EMBL" id="OGD67472.1"/>
    </source>
</evidence>
<evidence type="ECO:0000256" key="1">
    <source>
        <dbReference type="ARBA" id="ARBA00044777"/>
    </source>
</evidence>
<dbReference type="Gene3D" id="1.10.10.580">
    <property type="entry name" value="Structural maintenance of chromosome 1. Chain E"/>
    <property type="match status" value="1"/>
</dbReference>
<gene>
    <name evidence="2" type="ORF">A2442_03140</name>
</gene>
<accession>A0A1F5EJ87</accession>
<proteinExistence type="predicted"/>
<dbReference type="AlphaFoldDB" id="A0A1F5EJ87"/>
<comment type="caution">
    <text evidence="2">The sequence shown here is derived from an EMBL/GenBank/DDBJ whole genome shotgun (WGS) entry which is preliminary data.</text>
</comment>
<protein>
    <recommendedName>
        <fullName evidence="1">Segregation and condensation protein A</fullName>
    </recommendedName>
</protein>
<dbReference type="InterPro" id="IPR003768">
    <property type="entry name" value="ScpA"/>
</dbReference>
<evidence type="ECO:0000313" key="3">
    <source>
        <dbReference type="Proteomes" id="UP000179003"/>
    </source>
</evidence>
<sequence length="249" mass="28718">MEDYKVKTEIFEGPLDLLLNLIEKRKLHINDVSLAEITDDYIAYIRNDQNFTSFSSLSKIKNSADFVLVASILMLIKSKSLLPTLNLTLEEEHSIDDLGKRLKIYKRTKELSIYINDKFGKEIFFAKSEFRNIEPIFSPDKKITTKNIFLLMKDVLNNLPKVEIVPKKVVKTVISLEEMIDSLTKRVRENIKMSFNDFSQKGKTEKVNVVISFLALLELVKQGIIMVKQTTNFDDISIENQEVSVPSYN</sequence>
<reference evidence="2 3" key="1">
    <citation type="journal article" date="2016" name="Nat. Commun.">
        <title>Thousands of microbial genomes shed light on interconnected biogeochemical processes in an aquifer system.</title>
        <authorList>
            <person name="Anantharaman K."/>
            <person name="Brown C.T."/>
            <person name="Hug L.A."/>
            <person name="Sharon I."/>
            <person name="Castelle C.J."/>
            <person name="Probst A.J."/>
            <person name="Thomas B.C."/>
            <person name="Singh A."/>
            <person name="Wilkins M.J."/>
            <person name="Karaoz U."/>
            <person name="Brodie E.L."/>
            <person name="Williams K.H."/>
            <person name="Hubbard S.S."/>
            <person name="Banfield J.F."/>
        </authorList>
    </citation>
    <scope>NUCLEOTIDE SEQUENCE [LARGE SCALE GENOMIC DNA]</scope>
</reference>
<dbReference type="InterPro" id="IPR023093">
    <property type="entry name" value="ScpA-like_C"/>
</dbReference>
<dbReference type="Proteomes" id="UP000179003">
    <property type="component" value="Unassembled WGS sequence"/>
</dbReference>
<dbReference type="Pfam" id="PF02616">
    <property type="entry name" value="SMC_ScpA"/>
    <property type="match status" value="1"/>
</dbReference>
<dbReference type="EMBL" id="MFAE01000005">
    <property type="protein sequence ID" value="OGD67472.1"/>
    <property type="molecule type" value="Genomic_DNA"/>
</dbReference>
<dbReference type="PANTHER" id="PTHR33969">
    <property type="entry name" value="SEGREGATION AND CONDENSATION PROTEIN A"/>
    <property type="match status" value="1"/>
</dbReference>
<dbReference type="STRING" id="1797582.A2442_03140"/>
<dbReference type="PANTHER" id="PTHR33969:SF2">
    <property type="entry name" value="SEGREGATION AND CONDENSATION PROTEIN A"/>
    <property type="match status" value="1"/>
</dbReference>
<organism evidence="2 3">
    <name type="scientific">Candidatus Campbellbacteria bacterium RIFOXYC2_FULL_35_25</name>
    <dbReference type="NCBI Taxonomy" id="1797582"/>
    <lineage>
        <taxon>Bacteria</taxon>
        <taxon>Candidatus Campbelliibacteriota</taxon>
    </lineage>
</organism>